<accession>A0A836I7W3</accession>
<evidence type="ECO:0000256" key="9">
    <source>
        <dbReference type="PROSITE-ProRule" id="PRU10141"/>
    </source>
</evidence>
<keyword evidence="5" id="KW-0418">Kinase</keyword>
<dbReference type="Gene3D" id="1.10.510.10">
    <property type="entry name" value="Transferase(Phosphotransferase) domain 1"/>
    <property type="match status" value="1"/>
</dbReference>
<dbReference type="PROSITE" id="PS00107">
    <property type="entry name" value="PROTEIN_KINASE_ATP"/>
    <property type="match status" value="1"/>
</dbReference>
<reference evidence="12 13" key="1">
    <citation type="submission" date="2021-02" db="EMBL/GenBank/DDBJ databases">
        <title>Porcisia hertigi Genome sequencing and assembly.</title>
        <authorList>
            <person name="Almutairi H."/>
            <person name="Gatherer D."/>
        </authorList>
    </citation>
    <scope>NUCLEOTIDE SEQUENCE [LARGE SCALE GENOMIC DNA]</scope>
    <source>
        <strain evidence="12 13">C119</strain>
    </source>
</reference>
<evidence type="ECO:0000256" key="2">
    <source>
        <dbReference type="ARBA" id="ARBA00022527"/>
    </source>
</evidence>
<dbReference type="RefSeq" id="XP_067752433.1">
    <property type="nucleotide sequence ID" value="XM_067896276.1"/>
</dbReference>
<dbReference type="InterPro" id="IPR051131">
    <property type="entry name" value="NEK_Ser/Thr_kinase_NIMA"/>
</dbReference>
<proteinExistence type="inferred from homology"/>
<dbReference type="PROSITE" id="PS00108">
    <property type="entry name" value="PROTEIN_KINASE_ST"/>
    <property type="match status" value="1"/>
</dbReference>
<comment type="similarity">
    <text evidence="10">Belongs to the protein kinase superfamily.</text>
</comment>
<dbReference type="OrthoDB" id="10250725at2759"/>
<evidence type="ECO:0000256" key="1">
    <source>
        <dbReference type="ARBA" id="ARBA00012513"/>
    </source>
</evidence>
<evidence type="ECO:0000256" key="10">
    <source>
        <dbReference type="RuleBase" id="RU000304"/>
    </source>
</evidence>
<evidence type="ECO:0000256" key="3">
    <source>
        <dbReference type="ARBA" id="ARBA00022679"/>
    </source>
</evidence>
<dbReference type="GeneID" id="94286353"/>
<comment type="catalytic activity">
    <reaction evidence="8">
        <text>L-seryl-[protein] + ATP = O-phospho-L-seryl-[protein] + ADP + H(+)</text>
        <dbReference type="Rhea" id="RHEA:17989"/>
        <dbReference type="Rhea" id="RHEA-COMP:9863"/>
        <dbReference type="Rhea" id="RHEA-COMP:11604"/>
        <dbReference type="ChEBI" id="CHEBI:15378"/>
        <dbReference type="ChEBI" id="CHEBI:29999"/>
        <dbReference type="ChEBI" id="CHEBI:30616"/>
        <dbReference type="ChEBI" id="CHEBI:83421"/>
        <dbReference type="ChEBI" id="CHEBI:456216"/>
        <dbReference type="EC" id="2.7.11.1"/>
    </reaction>
</comment>
<keyword evidence="3" id="KW-0808">Transferase</keyword>
<keyword evidence="2 10" id="KW-0723">Serine/threonine-protein kinase</keyword>
<feature type="binding site" evidence="9">
    <location>
        <position position="113"/>
    </location>
    <ligand>
        <name>ATP</name>
        <dbReference type="ChEBI" id="CHEBI:30616"/>
    </ligand>
</feature>
<evidence type="ECO:0000256" key="5">
    <source>
        <dbReference type="ARBA" id="ARBA00022777"/>
    </source>
</evidence>
<dbReference type="SMART" id="SM00220">
    <property type="entry name" value="S_TKc"/>
    <property type="match status" value="1"/>
</dbReference>
<gene>
    <name evidence="12" type="ORF">JKF63_00224</name>
</gene>
<evidence type="ECO:0000256" key="7">
    <source>
        <dbReference type="ARBA" id="ARBA00047899"/>
    </source>
</evidence>
<sequence>MKMSSVFTAPSLYPDDPEVCAATVYSTPAETAGMSGSETCRETPVATSHGLHKTSPRLAWQTAGSAAHGGMGLFMNCGSVAPTYQLRGELGRGRYGCVFLVEECVQRHLLAVKAIYNPMPVAASRERKRAQERQHQQSQSTCDCARKVALSPHSPQVADQSAAPLPPQSWSLSNEAMCLQECNSPFIIRLEGTDKGDNGEDLLLMEYVDGGNLRQEIRRRAASATPFTEAEAVFVFVQLCMAVDHLHQRNILHHDLKPENILLSSTGIVKLGDFGFAKKYTDPVCQCVASTGCGTPYYLSPEALRGERYSLKSEMWALGVILYELLALTGPFVAATRSELHAKIQHSNYATLPVFYSDELRSVCHQLLTLTPEHRPSTSDLFHDNEYLREKLNALRRISECSVKMSTEEKGFTFHSISAVLRRRIAPHLKEVAADFNPG</sequence>
<dbReference type="EMBL" id="JAFJZO010000036">
    <property type="protein sequence ID" value="KAG5490105.1"/>
    <property type="molecule type" value="Genomic_DNA"/>
</dbReference>
<dbReference type="InterPro" id="IPR000719">
    <property type="entry name" value="Prot_kinase_dom"/>
</dbReference>
<dbReference type="Proteomes" id="UP000674318">
    <property type="component" value="Unassembled WGS sequence"/>
</dbReference>
<evidence type="ECO:0000259" key="11">
    <source>
        <dbReference type="PROSITE" id="PS50011"/>
    </source>
</evidence>
<organism evidence="12 13">
    <name type="scientific">Porcisia hertigi</name>
    <dbReference type="NCBI Taxonomy" id="2761500"/>
    <lineage>
        <taxon>Eukaryota</taxon>
        <taxon>Discoba</taxon>
        <taxon>Euglenozoa</taxon>
        <taxon>Kinetoplastea</taxon>
        <taxon>Metakinetoplastina</taxon>
        <taxon>Trypanosomatida</taxon>
        <taxon>Trypanosomatidae</taxon>
        <taxon>Leishmaniinae</taxon>
        <taxon>Porcisia</taxon>
    </lineage>
</organism>
<evidence type="ECO:0000313" key="12">
    <source>
        <dbReference type="EMBL" id="KAG5490105.1"/>
    </source>
</evidence>
<evidence type="ECO:0000256" key="4">
    <source>
        <dbReference type="ARBA" id="ARBA00022741"/>
    </source>
</evidence>
<dbReference type="AlphaFoldDB" id="A0A836I7W3"/>
<feature type="domain" description="Protein kinase" evidence="11">
    <location>
        <begin position="84"/>
        <end position="388"/>
    </location>
</feature>
<dbReference type="SUPFAM" id="SSF56112">
    <property type="entry name" value="Protein kinase-like (PK-like)"/>
    <property type="match status" value="1"/>
</dbReference>
<dbReference type="InterPro" id="IPR011009">
    <property type="entry name" value="Kinase-like_dom_sf"/>
</dbReference>
<dbReference type="GO" id="GO:0004674">
    <property type="term" value="F:protein serine/threonine kinase activity"/>
    <property type="evidence" value="ECO:0007669"/>
    <property type="project" value="UniProtKB-KW"/>
</dbReference>
<dbReference type="Pfam" id="PF00069">
    <property type="entry name" value="Pkinase"/>
    <property type="match status" value="1"/>
</dbReference>
<comment type="catalytic activity">
    <reaction evidence="7">
        <text>L-threonyl-[protein] + ATP = O-phospho-L-threonyl-[protein] + ADP + H(+)</text>
        <dbReference type="Rhea" id="RHEA:46608"/>
        <dbReference type="Rhea" id="RHEA-COMP:11060"/>
        <dbReference type="Rhea" id="RHEA-COMP:11605"/>
        <dbReference type="ChEBI" id="CHEBI:15378"/>
        <dbReference type="ChEBI" id="CHEBI:30013"/>
        <dbReference type="ChEBI" id="CHEBI:30616"/>
        <dbReference type="ChEBI" id="CHEBI:61977"/>
        <dbReference type="ChEBI" id="CHEBI:456216"/>
        <dbReference type="EC" id="2.7.11.1"/>
    </reaction>
</comment>
<name>A0A836I7W3_9TRYP</name>
<dbReference type="GO" id="GO:0005524">
    <property type="term" value="F:ATP binding"/>
    <property type="evidence" value="ECO:0007669"/>
    <property type="project" value="UniProtKB-UniRule"/>
</dbReference>
<dbReference type="PANTHER" id="PTHR44899">
    <property type="entry name" value="CAMK FAMILY PROTEIN KINASE"/>
    <property type="match status" value="1"/>
</dbReference>
<dbReference type="KEGG" id="phet:94286353"/>
<keyword evidence="6 9" id="KW-0067">ATP-binding</keyword>
<evidence type="ECO:0000256" key="6">
    <source>
        <dbReference type="ARBA" id="ARBA00022840"/>
    </source>
</evidence>
<dbReference type="InterPro" id="IPR017441">
    <property type="entry name" value="Protein_kinase_ATP_BS"/>
</dbReference>
<protein>
    <recommendedName>
        <fullName evidence="1">non-specific serine/threonine protein kinase</fullName>
        <ecNumber evidence="1">2.7.11.1</ecNumber>
    </recommendedName>
</protein>
<evidence type="ECO:0000313" key="13">
    <source>
        <dbReference type="Proteomes" id="UP000674318"/>
    </source>
</evidence>
<dbReference type="PROSITE" id="PS50011">
    <property type="entry name" value="PROTEIN_KINASE_DOM"/>
    <property type="match status" value="1"/>
</dbReference>
<dbReference type="PANTHER" id="PTHR44899:SF3">
    <property type="entry name" value="SERINE_THREONINE-PROTEIN KINASE NEK1"/>
    <property type="match status" value="1"/>
</dbReference>
<dbReference type="InterPro" id="IPR008271">
    <property type="entry name" value="Ser/Thr_kinase_AS"/>
</dbReference>
<keyword evidence="4 9" id="KW-0547">Nucleotide-binding</keyword>
<dbReference type="EC" id="2.7.11.1" evidence="1"/>
<comment type="caution">
    <text evidence="12">The sequence shown here is derived from an EMBL/GenBank/DDBJ whole genome shotgun (WGS) entry which is preliminary data.</text>
</comment>
<evidence type="ECO:0000256" key="8">
    <source>
        <dbReference type="ARBA" id="ARBA00048679"/>
    </source>
</evidence>
<keyword evidence="13" id="KW-1185">Reference proteome</keyword>